<organism evidence="1 2">
    <name type="scientific">Lophium mytilinum</name>
    <dbReference type="NCBI Taxonomy" id="390894"/>
    <lineage>
        <taxon>Eukaryota</taxon>
        <taxon>Fungi</taxon>
        <taxon>Dikarya</taxon>
        <taxon>Ascomycota</taxon>
        <taxon>Pezizomycotina</taxon>
        <taxon>Dothideomycetes</taxon>
        <taxon>Pleosporomycetidae</taxon>
        <taxon>Mytilinidiales</taxon>
        <taxon>Mytilinidiaceae</taxon>
        <taxon>Lophium</taxon>
    </lineage>
</organism>
<keyword evidence="2" id="KW-1185">Reference proteome</keyword>
<dbReference type="Proteomes" id="UP000799750">
    <property type="component" value="Unassembled WGS sequence"/>
</dbReference>
<dbReference type="AlphaFoldDB" id="A0A6A6R303"/>
<dbReference type="EMBL" id="MU004184">
    <property type="protein sequence ID" value="KAF2499115.1"/>
    <property type="molecule type" value="Genomic_DNA"/>
</dbReference>
<evidence type="ECO:0000313" key="1">
    <source>
        <dbReference type="EMBL" id="KAF2499115.1"/>
    </source>
</evidence>
<name>A0A6A6R303_9PEZI</name>
<sequence length="225" mass="24272">MPVGLKAERPAVPKPGLSRFWEGVAPGDKKCCQLGEGVAENRAPTGRGCGRQLPSGLDQPIQQVVASILGMLDLVDGQDVEVGCGIKRWSLFIKFKVGRFDIEHEWQVHGRSWTSRVAISVRLFSLASGQGENLVLVVACFRKLHSSHSACSYGLADSWTSSSKGWPPLSFPPNASTRPIAHQVSERADGRWRSSLICLRKILHVMTGKGPSSKAAVSMATAALT</sequence>
<protein>
    <submittedName>
        <fullName evidence="1">Uncharacterized protein</fullName>
    </submittedName>
</protein>
<proteinExistence type="predicted"/>
<gene>
    <name evidence="1" type="ORF">BU16DRAFT_535512</name>
</gene>
<accession>A0A6A6R303</accession>
<evidence type="ECO:0000313" key="2">
    <source>
        <dbReference type="Proteomes" id="UP000799750"/>
    </source>
</evidence>
<reference evidence="1" key="1">
    <citation type="journal article" date="2020" name="Stud. Mycol.">
        <title>101 Dothideomycetes genomes: a test case for predicting lifestyles and emergence of pathogens.</title>
        <authorList>
            <person name="Haridas S."/>
            <person name="Albert R."/>
            <person name="Binder M."/>
            <person name="Bloem J."/>
            <person name="Labutti K."/>
            <person name="Salamov A."/>
            <person name="Andreopoulos B."/>
            <person name="Baker S."/>
            <person name="Barry K."/>
            <person name="Bills G."/>
            <person name="Bluhm B."/>
            <person name="Cannon C."/>
            <person name="Castanera R."/>
            <person name="Culley D."/>
            <person name="Daum C."/>
            <person name="Ezra D."/>
            <person name="Gonzalez J."/>
            <person name="Henrissat B."/>
            <person name="Kuo A."/>
            <person name="Liang C."/>
            <person name="Lipzen A."/>
            <person name="Lutzoni F."/>
            <person name="Magnuson J."/>
            <person name="Mondo S."/>
            <person name="Nolan M."/>
            <person name="Ohm R."/>
            <person name="Pangilinan J."/>
            <person name="Park H.-J."/>
            <person name="Ramirez L."/>
            <person name="Alfaro M."/>
            <person name="Sun H."/>
            <person name="Tritt A."/>
            <person name="Yoshinaga Y."/>
            <person name="Zwiers L.-H."/>
            <person name="Turgeon B."/>
            <person name="Goodwin S."/>
            <person name="Spatafora J."/>
            <person name="Crous P."/>
            <person name="Grigoriev I."/>
        </authorList>
    </citation>
    <scope>NUCLEOTIDE SEQUENCE</scope>
    <source>
        <strain evidence="1">CBS 269.34</strain>
    </source>
</reference>